<dbReference type="AlphaFoldDB" id="G2GXG5"/>
<accession>G2GXG5</accession>
<evidence type="ECO:0000313" key="1">
    <source>
        <dbReference type="EMBL" id="EGY29568.1"/>
    </source>
</evidence>
<organism evidence="1 2">
    <name type="scientific">Candidatus Regiella insecticola 5.15</name>
    <dbReference type="NCBI Taxonomy" id="1005043"/>
    <lineage>
        <taxon>Bacteria</taxon>
        <taxon>Pseudomonadati</taxon>
        <taxon>Pseudomonadota</taxon>
        <taxon>Gammaproteobacteria</taxon>
        <taxon>Enterobacterales</taxon>
        <taxon>Enterobacteriaceae</taxon>
        <taxon>aphid secondary symbionts</taxon>
        <taxon>Candidatus Regiella</taxon>
    </lineage>
</organism>
<proteinExistence type="predicted"/>
<dbReference type="Proteomes" id="UP000004116">
    <property type="component" value="Unassembled WGS sequence"/>
</dbReference>
<dbReference type="EMBL" id="AGCA01000099">
    <property type="protein sequence ID" value="EGY29568.1"/>
    <property type="molecule type" value="Genomic_DNA"/>
</dbReference>
<keyword evidence="2" id="KW-1185">Reference proteome</keyword>
<name>G2GXG5_9ENTR</name>
<protein>
    <submittedName>
        <fullName evidence="1">Uncharacterized protein</fullName>
    </submittedName>
</protein>
<evidence type="ECO:0000313" key="2">
    <source>
        <dbReference type="Proteomes" id="UP000004116"/>
    </source>
</evidence>
<feature type="non-terminal residue" evidence="1">
    <location>
        <position position="24"/>
    </location>
</feature>
<gene>
    <name evidence="1" type="ORF">Rin_00004570</name>
</gene>
<comment type="caution">
    <text evidence="1">The sequence shown here is derived from an EMBL/GenBank/DDBJ whole genome shotgun (WGS) entry which is preliminary data.</text>
</comment>
<reference evidence="1 2" key="1">
    <citation type="journal article" date="2012" name="Genome Res.">
        <title>Genomic basis of endosymbiont-conferred protection against an insect parasitoid.</title>
        <authorList>
            <person name="Hansen A.K."/>
            <person name="Vorburger C."/>
            <person name="Moran N.A."/>
        </authorList>
    </citation>
    <scope>NUCLEOTIDE SEQUENCE [LARGE SCALE GENOMIC DNA]</scope>
    <source>
        <strain evidence="2">R5.15</strain>
    </source>
</reference>
<sequence>MTDKTWIKAFNGKSIYSEGTVRGG</sequence>